<sequence length="596" mass="65334">MAPQQNDRQQVNGVQHSGRQEMQQQEMQHTQQTSPHTQQANVRRPGEWQLNRLDRRRFFGVAGVAGIAVAGLTTLSGCTTGTAASGKGAEGFRKVKLPAYVPANVAPADLAGNTEGLDAAYLRYPTKLVRSVPKPPGDGESISALTETFTTPAPAMGRNRYWKELNKQLGSELKMNIVVDSGADAYLTKFNAIIASGDIPDLVWFPPNQGLRKVPQLLQAKFHDVTSYLSGAAIKKYPNLANLPDYAWKTAVINGKIAGVPVAYGRMGQIYVINEDFWKPVGGATFASAEDFLDKGKELLDTKRKKYVLEPAYVNAHNMFAQWFGAPSSWRLDGGKLTNRYETDEYFEALEFAVKVFKAGLFWPDPNLTTTREKMAQGTLGAYVQSFPSFLVDVKTYDFPFGIIKPFAAKPGVTAHFDFGAGSVGFTAISKNVDKKRIPTLLGVLDYLAAPFGTEERLFLDNGIEGTHHRRTDRGDVVLTDKGNAEAVTTAMPLAFLANTPEYLYLPGKSDLTRRIHGWQQELIKIGQASPVIGHYSDTNADKGASLTKALNDGVLDIIAGRKSLSDFDGLLRSWRSGGGDRIRKEYEESLASAKK</sequence>
<evidence type="ECO:0000313" key="3">
    <source>
        <dbReference type="EMBL" id="MBB5934239.1"/>
    </source>
</evidence>
<evidence type="ECO:0000313" key="4">
    <source>
        <dbReference type="Proteomes" id="UP000588098"/>
    </source>
</evidence>
<dbReference type="Gene3D" id="3.40.190.10">
    <property type="entry name" value="Periplasmic binding protein-like II"/>
    <property type="match status" value="1"/>
</dbReference>
<reference evidence="3 4" key="1">
    <citation type="submission" date="2020-08" db="EMBL/GenBank/DDBJ databases">
        <title>Genomic Encyclopedia of Type Strains, Phase III (KMG-III): the genomes of soil and plant-associated and newly described type strains.</title>
        <authorList>
            <person name="Whitman W."/>
        </authorList>
    </citation>
    <scope>NUCLEOTIDE SEQUENCE [LARGE SCALE GENOMIC DNA]</scope>
    <source>
        <strain evidence="3 4">CECT 8305</strain>
    </source>
</reference>
<organism evidence="3 4">
    <name type="scientific">Streptomyces zagrosensis</name>
    <dbReference type="NCBI Taxonomy" id="1042984"/>
    <lineage>
        <taxon>Bacteria</taxon>
        <taxon>Bacillati</taxon>
        <taxon>Actinomycetota</taxon>
        <taxon>Actinomycetes</taxon>
        <taxon>Kitasatosporales</taxon>
        <taxon>Streptomycetaceae</taxon>
        <taxon>Streptomyces</taxon>
    </lineage>
</organism>
<feature type="compositionally biased region" description="Polar residues" evidence="1">
    <location>
        <begin position="1"/>
        <end position="17"/>
    </location>
</feature>
<accession>A0A7W9Q6E2</accession>
<keyword evidence="2" id="KW-0472">Membrane</keyword>
<dbReference type="Proteomes" id="UP000588098">
    <property type="component" value="Unassembled WGS sequence"/>
</dbReference>
<dbReference type="RefSeq" id="WP_246494224.1">
    <property type="nucleotide sequence ID" value="NZ_JACHJL010000002.1"/>
</dbReference>
<feature type="compositionally biased region" description="Low complexity" evidence="1">
    <location>
        <begin position="20"/>
        <end position="39"/>
    </location>
</feature>
<dbReference type="SUPFAM" id="SSF53850">
    <property type="entry name" value="Periplasmic binding protein-like II"/>
    <property type="match status" value="1"/>
</dbReference>
<evidence type="ECO:0000256" key="2">
    <source>
        <dbReference type="SAM" id="Phobius"/>
    </source>
</evidence>
<protein>
    <submittedName>
        <fullName evidence="3">Putative aldouronate transport system substrate-binding protein</fullName>
    </submittedName>
</protein>
<feature type="transmembrane region" description="Helical" evidence="2">
    <location>
        <begin position="58"/>
        <end position="77"/>
    </location>
</feature>
<dbReference type="PANTHER" id="PTHR43649:SF12">
    <property type="entry name" value="DIACETYLCHITOBIOSE BINDING PROTEIN DASA"/>
    <property type="match status" value="1"/>
</dbReference>
<keyword evidence="2" id="KW-1133">Transmembrane helix</keyword>
<dbReference type="EMBL" id="JACHJL010000002">
    <property type="protein sequence ID" value="MBB5934239.1"/>
    <property type="molecule type" value="Genomic_DNA"/>
</dbReference>
<keyword evidence="4" id="KW-1185">Reference proteome</keyword>
<keyword evidence="2" id="KW-0812">Transmembrane</keyword>
<dbReference type="InterPro" id="IPR050490">
    <property type="entry name" value="Bact_solute-bd_prot1"/>
</dbReference>
<dbReference type="AlphaFoldDB" id="A0A7W9Q6E2"/>
<gene>
    <name evidence="3" type="ORF">FHS42_001265</name>
</gene>
<name>A0A7W9Q6E2_9ACTN</name>
<feature type="region of interest" description="Disordered" evidence="1">
    <location>
        <begin position="1"/>
        <end position="46"/>
    </location>
</feature>
<comment type="caution">
    <text evidence="3">The sequence shown here is derived from an EMBL/GenBank/DDBJ whole genome shotgun (WGS) entry which is preliminary data.</text>
</comment>
<evidence type="ECO:0000256" key="1">
    <source>
        <dbReference type="SAM" id="MobiDB-lite"/>
    </source>
</evidence>
<dbReference type="PANTHER" id="PTHR43649">
    <property type="entry name" value="ARABINOSE-BINDING PROTEIN-RELATED"/>
    <property type="match status" value="1"/>
</dbReference>
<proteinExistence type="predicted"/>